<keyword evidence="2" id="KW-1185">Reference proteome</keyword>
<accession>A0AAE1DQ25</accession>
<proteinExistence type="predicted"/>
<gene>
    <name evidence="1" type="ORF">RRG08_012953</name>
</gene>
<evidence type="ECO:0000313" key="1">
    <source>
        <dbReference type="EMBL" id="KAK3778679.1"/>
    </source>
</evidence>
<dbReference type="AlphaFoldDB" id="A0AAE1DQ25"/>
<name>A0AAE1DQ25_9GAST</name>
<comment type="caution">
    <text evidence="1">The sequence shown here is derived from an EMBL/GenBank/DDBJ whole genome shotgun (WGS) entry which is preliminary data.</text>
</comment>
<organism evidence="1 2">
    <name type="scientific">Elysia crispata</name>
    <name type="common">lettuce slug</name>
    <dbReference type="NCBI Taxonomy" id="231223"/>
    <lineage>
        <taxon>Eukaryota</taxon>
        <taxon>Metazoa</taxon>
        <taxon>Spiralia</taxon>
        <taxon>Lophotrochozoa</taxon>
        <taxon>Mollusca</taxon>
        <taxon>Gastropoda</taxon>
        <taxon>Heterobranchia</taxon>
        <taxon>Euthyneura</taxon>
        <taxon>Panpulmonata</taxon>
        <taxon>Sacoglossa</taxon>
        <taxon>Placobranchoidea</taxon>
        <taxon>Plakobranchidae</taxon>
        <taxon>Elysia</taxon>
    </lineage>
</organism>
<reference evidence="1" key="1">
    <citation type="journal article" date="2023" name="G3 (Bethesda)">
        <title>A reference genome for the long-term kleptoplast-retaining sea slug Elysia crispata morphotype clarki.</title>
        <authorList>
            <person name="Eastman K.E."/>
            <person name="Pendleton A.L."/>
            <person name="Shaikh M.A."/>
            <person name="Suttiyut T."/>
            <person name="Ogas R."/>
            <person name="Tomko P."/>
            <person name="Gavelis G."/>
            <person name="Widhalm J.R."/>
            <person name="Wisecaver J.H."/>
        </authorList>
    </citation>
    <scope>NUCLEOTIDE SEQUENCE</scope>
    <source>
        <strain evidence="1">ECLA1</strain>
    </source>
</reference>
<evidence type="ECO:0000313" key="2">
    <source>
        <dbReference type="Proteomes" id="UP001283361"/>
    </source>
</evidence>
<sequence length="98" mass="11185">MILSQKTIRISWSCLDEAMDVIIEREEAEKRGSRACYVGPISPCRGRGPRDSGPIRAEVAKSREYEKLSGENKLYMKLSLTLFNQCSVLSAWSEHHPW</sequence>
<protein>
    <submittedName>
        <fullName evidence="1">Uncharacterized protein</fullName>
    </submittedName>
</protein>
<dbReference type="Proteomes" id="UP001283361">
    <property type="component" value="Unassembled WGS sequence"/>
</dbReference>
<dbReference type="EMBL" id="JAWDGP010002895">
    <property type="protein sequence ID" value="KAK3778679.1"/>
    <property type="molecule type" value="Genomic_DNA"/>
</dbReference>